<keyword evidence="5" id="KW-1185">Reference proteome</keyword>
<dbReference type="EMBL" id="QAPG01000088">
    <property type="protein sequence ID" value="TDZ32031.1"/>
    <property type="molecule type" value="Genomic_DNA"/>
</dbReference>
<dbReference type="AlphaFoldDB" id="A0A4R8Q1A0"/>
<keyword evidence="1" id="KW-0560">Oxidoreductase</keyword>
<evidence type="ECO:0000259" key="3">
    <source>
        <dbReference type="SMART" id="SM00822"/>
    </source>
</evidence>
<accession>A0A4R8Q1A0</accession>
<dbReference type="InterPro" id="IPR001509">
    <property type="entry name" value="Epimerase_deHydtase"/>
</dbReference>
<evidence type="ECO:0000256" key="1">
    <source>
        <dbReference type="ARBA" id="ARBA00023002"/>
    </source>
</evidence>
<proteinExistence type="inferred from homology"/>
<dbReference type="GO" id="GO:0016616">
    <property type="term" value="F:oxidoreductase activity, acting on the CH-OH group of donors, NAD or NADP as acceptor"/>
    <property type="evidence" value="ECO:0007669"/>
    <property type="project" value="TreeGrafter"/>
</dbReference>
<comment type="caution">
    <text evidence="4">The sequence shown here is derived from an EMBL/GenBank/DDBJ whole genome shotgun (WGS) entry which is preliminary data.</text>
</comment>
<dbReference type="PANTHER" id="PTHR10366">
    <property type="entry name" value="NAD DEPENDENT EPIMERASE/DEHYDRATASE"/>
    <property type="match status" value="1"/>
</dbReference>
<sequence>MLRNVSGDLLLITGATGHVGFAVLVHALSAGYAVRCAVRSEAKAEMIRSRPQIRNLNLPHARLTFTIIPDITVDGAYYGSMHGVSAVIHIASPFPSSDPVPPELHHRHFIQPAVHGTLNILRAARCTPTVRRVVFTSSVVALASLDQLEGRERRLSPVHPDERTNHIADPYESMFAAYAASKVSALRHAEAWMAAERPPLDAVYLHPSFVIGRNDLSTTAAEAMRGSNAIVLATVRGKKFGCGYMGAAVHIDDVARAHVQAVLPSVPGDRSYILSTRVRWNDAKLVAKRRFPQAVERGVIARSGSVGTIHIDFDASVTERVFGFEFQGFERQVASAVGHYIELRMKRPVFALQRAASATGPPLGMMSQHYRADMKAS</sequence>
<dbReference type="PANTHER" id="PTHR10366:SF564">
    <property type="entry name" value="STEROL-4-ALPHA-CARBOXYLATE 3-DEHYDROGENASE, DECARBOXYLATING"/>
    <property type="match status" value="1"/>
</dbReference>
<feature type="domain" description="Ketoreductase" evidence="3">
    <location>
        <begin position="8"/>
        <end position="195"/>
    </location>
</feature>
<dbReference type="Proteomes" id="UP000295083">
    <property type="component" value="Unassembled WGS sequence"/>
</dbReference>
<dbReference type="SMART" id="SM00822">
    <property type="entry name" value="PKS_KR"/>
    <property type="match status" value="1"/>
</dbReference>
<dbReference type="InterPro" id="IPR036291">
    <property type="entry name" value="NAD(P)-bd_dom_sf"/>
</dbReference>
<dbReference type="Pfam" id="PF01370">
    <property type="entry name" value="Epimerase"/>
    <property type="match status" value="1"/>
</dbReference>
<evidence type="ECO:0000313" key="4">
    <source>
        <dbReference type="EMBL" id="TDZ32031.1"/>
    </source>
</evidence>
<dbReference type="InterPro" id="IPR057326">
    <property type="entry name" value="KR_dom"/>
</dbReference>
<evidence type="ECO:0000313" key="5">
    <source>
        <dbReference type="Proteomes" id="UP000295083"/>
    </source>
</evidence>
<comment type="similarity">
    <text evidence="2">Belongs to the NAD(P)-dependent epimerase/dehydratase family. Dihydroflavonol-4-reductase subfamily.</text>
</comment>
<gene>
    <name evidence="4" type="ORF">C8035_v000826</name>
</gene>
<name>A0A4R8Q1A0_9PEZI</name>
<reference evidence="4 5" key="1">
    <citation type="submission" date="2018-11" db="EMBL/GenBank/DDBJ databases">
        <title>Genome sequence and assembly of Colletotrichum spinosum.</title>
        <authorList>
            <person name="Gan P."/>
            <person name="Shirasu K."/>
        </authorList>
    </citation>
    <scope>NUCLEOTIDE SEQUENCE [LARGE SCALE GENOMIC DNA]</scope>
    <source>
        <strain evidence="4 5">CBS 515.97</strain>
    </source>
</reference>
<organism evidence="4 5">
    <name type="scientific">Colletotrichum spinosum</name>
    <dbReference type="NCBI Taxonomy" id="1347390"/>
    <lineage>
        <taxon>Eukaryota</taxon>
        <taxon>Fungi</taxon>
        <taxon>Dikarya</taxon>
        <taxon>Ascomycota</taxon>
        <taxon>Pezizomycotina</taxon>
        <taxon>Sordariomycetes</taxon>
        <taxon>Hypocreomycetidae</taxon>
        <taxon>Glomerellales</taxon>
        <taxon>Glomerellaceae</taxon>
        <taxon>Colletotrichum</taxon>
        <taxon>Colletotrichum orbiculare species complex</taxon>
    </lineage>
</organism>
<dbReference type="Gene3D" id="3.40.50.720">
    <property type="entry name" value="NAD(P)-binding Rossmann-like Domain"/>
    <property type="match status" value="1"/>
</dbReference>
<dbReference type="SUPFAM" id="SSF51735">
    <property type="entry name" value="NAD(P)-binding Rossmann-fold domains"/>
    <property type="match status" value="1"/>
</dbReference>
<dbReference type="InterPro" id="IPR050425">
    <property type="entry name" value="NAD(P)_dehydrat-like"/>
</dbReference>
<protein>
    <submittedName>
        <fullName evidence="4">NAD-dependent epimerase/dehydratase FUM13</fullName>
    </submittedName>
</protein>
<evidence type="ECO:0000256" key="2">
    <source>
        <dbReference type="ARBA" id="ARBA00023445"/>
    </source>
</evidence>